<dbReference type="RefSeq" id="WP_048584077.1">
    <property type="nucleotide sequence ID" value="NZ_LFNT01000037.1"/>
</dbReference>
<dbReference type="EMBL" id="LFNT01000037">
    <property type="protein sequence ID" value="KMS71341.1"/>
    <property type="molecule type" value="Genomic_DNA"/>
</dbReference>
<evidence type="ECO:0000313" key="1">
    <source>
        <dbReference type="EMBL" id="KMS71341.1"/>
    </source>
</evidence>
<comment type="caution">
    <text evidence="1">The sequence shown here is derived from an EMBL/GenBank/DDBJ whole genome shotgun (WGS) entry which is preliminary data.</text>
</comment>
<dbReference type="AlphaFoldDB" id="A0A0J7Z592"/>
<dbReference type="Proteomes" id="UP000037432">
    <property type="component" value="Unassembled WGS sequence"/>
</dbReference>
<proteinExistence type="predicted"/>
<gene>
    <name evidence="1" type="ORF">ACM01_27550</name>
</gene>
<protein>
    <submittedName>
        <fullName evidence="1">Uncharacterized protein</fullName>
    </submittedName>
</protein>
<name>A0A0J7Z592_STRVR</name>
<sequence length="70" mass="7392">MTTSPRSPPRRPGAGTFFLVSRHLCQESVTRFVVTGANASFTVSGSTLVVARATKVLPLNKAGRYDPATG</sequence>
<evidence type="ECO:0000313" key="2">
    <source>
        <dbReference type="Proteomes" id="UP000037432"/>
    </source>
</evidence>
<organism evidence="1 2">
    <name type="scientific">Streptomyces viridochromogenes</name>
    <dbReference type="NCBI Taxonomy" id="1938"/>
    <lineage>
        <taxon>Bacteria</taxon>
        <taxon>Bacillati</taxon>
        <taxon>Actinomycetota</taxon>
        <taxon>Actinomycetes</taxon>
        <taxon>Kitasatosporales</taxon>
        <taxon>Streptomycetaceae</taxon>
        <taxon>Streptomyces</taxon>
    </lineage>
</organism>
<accession>A0A0J7Z592</accession>
<reference evidence="1 2" key="1">
    <citation type="submission" date="2015-06" db="EMBL/GenBank/DDBJ databases">
        <authorList>
            <person name="Ju K.-S."/>
            <person name="Doroghazi J.R."/>
            <person name="Metcalf W.W."/>
        </authorList>
    </citation>
    <scope>NUCLEOTIDE SEQUENCE [LARGE SCALE GENOMIC DNA]</scope>
    <source>
        <strain evidence="1 2">NRRL 3414</strain>
    </source>
</reference>
<dbReference type="PATRIC" id="fig|1938.3.peg.6248"/>